<protein>
    <submittedName>
        <fullName evidence="2">Uncharacterized protein</fullName>
    </submittedName>
</protein>
<sequence length="822" mass="87443">MSTELDDTSTIVPNTSGSTIVVSTNTPNSTVVPNVSGSTVVVSTSTPSSTVVPNASGGTVVVSTSTPSSTVVPNAFGGTIVVSTDTPNSTVVPDASGGTVVVSTSTPSSTVVPNASGGTIVVSTDTPNSTVVPNASGGTVVVSTDTPNSTVVPNASGSTIVVSTDTPNSTVVPNVSGSTIVVSTNTPNSTVVPNVSGSTVVVSTDTPNSTVIPSLMEPPTAPPNTHAARNPHKPIIPSRVRYRGKRNADAVVLLKRKAKAGKLRSLAEDVHEVRKGIEDMLPEMAARHGVTKKEMRRRIFNGAGLKHKRNPSSYNAKVRVVSIGSRIGMIEAKAMIKEDCSLLNDLDPEDVEEAIKELEEECKLMKDGVRGDNIKAALDVKHTLDHVQDQMDLLADRSGIIGFACFAPTDHHDAAQTRTLQSHGALKFVPEVLNRDQRRFCSMYELWAIQRGPSGSVQAVSIPEMRVISAGLLKDNLIDVLGRSNIAINYENYLRVMVYGKGVMIVGWPEGVPWKRMAQQSVSEDVRLVYHALRDRTCFWKRATPTEQAEEEKRFKKVIKAGLAPSPTERQSRSDLGGKHRTVQPRAPRSDRGQARNDDEEEEEQEEEEEEEPTPPTRTNPPRNKSRRVNEDETDDGDDDEDEDDEEKSSSEEEDVVPGKGKGKGKSSSTAATSKSSASKLFAAKIAASKFTTKARKLPPAARALAESKRTLSGQSVKKSAVGKAGAGKKGGASKASGSKVSTAGGKRKRASEGANDDESTVPKKRKTGGEVAEEPRQKENIPPPKVIVPRPAWNNVSGRGVRSNTVRSRGGGPPGRRIVSA</sequence>
<feature type="compositionally biased region" description="Acidic residues" evidence="1">
    <location>
        <begin position="632"/>
        <end position="656"/>
    </location>
</feature>
<dbReference type="AlphaFoldDB" id="A0AAD7B050"/>
<proteinExistence type="predicted"/>
<evidence type="ECO:0000256" key="1">
    <source>
        <dbReference type="SAM" id="MobiDB-lite"/>
    </source>
</evidence>
<feature type="compositionally biased region" description="Acidic residues" evidence="1">
    <location>
        <begin position="598"/>
        <end position="613"/>
    </location>
</feature>
<dbReference type="EMBL" id="JARKIF010000061">
    <property type="protein sequence ID" value="KAJ7606262.1"/>
    <property type="molecule type" value="Genomic_DNA"/>
</dbReference>
<evidence type="ECO:0000313" key="3">
    <source>
        <dbReference type="Proteomes" id="UP001221142"/>
    </source>
</evidence>
<feature type="compositionally biased region" description="Low complexity" evidence="1">
    <location>
        <begin position="666"/>
        <end position="690"/>
    </location>
</feature>
<accession>A0AAD7B050</accession>
<dbReference type="Proteomes" id="UP001221142">
    <property type="component" value="Unassembled WGS sequence"/>
</dbReference>
<feature type="region of interest" description="Disordered" evidence="1">
    <location>
        <begin position="550"/>
        <end position="822"/>
    </location>
</feature>
<feature type="compositionally biased region" description="Low complexity" evidence="1">
    <location>
        <begin position="733"/>
        <end position="745"/>
    </location>
</feature>
<organism evidence="2 3">
    <name type="scientific">Roridomyces roridus</name>
    <dbReference type="NCBI Taxonomy" id="1738132"/>
    <lineage>
        <taxon>Eukaryota</taxon>
        <taxon>Fungi</taxon>
        <taxon>Dikarya</taxon>
        <taxon>Basidiomycota</taxon>
        <taxon>Agaricomycotina</taxon>
        <taxon>Agaricomycetes</taxon>
        <taxon>Agaricomycetidae</taxon>
        <taxon>Agaricales</taxon>
        <taxon>Marasmiineae</taxon>
        <taxon>Mycenaceae</taxon>
        <taxon>Roridomyces</taxon>
    </lineage>
</organism>
<comment type="caution">
    <text evidence="2">The sequence shown here is derived from an EMBL/GenBank/DDBJ whole genome shotgun (WGS) entry which is preliminary data.</text>
</comment>
<feature type="compositionally biased region" description="Polar residues" evidence="1">
    <location>
        <begin position="795"/>
        <end position="807"/>
    </location>
</feature>
<feature type="compositionally biased region" description="Basic and acidic residues" evidence="1">
    <location>
        <begin position="588"/>
        <end position="597"/>
    </location>
</feature>
<evidence type="ECO:0000313" key="2">
    <source>
        <dbReference type="EMBL" id="KAJ7606262.1"/>
    </source>
</evidence>
<name>A0AAD7B050_9AGAR</name>
<dbReference type="SUPFAM" id="SSF101898">
    <property type="entry name" value="NHL repeat"/>
    <property type="match status" value="1"/>
</dbReference>
<keyword evidence="3" id="KW-1185">Reference proteome</keyword>
<gene>
    <name evidence="2" type="ORF">FB45DRAFT_1041455</name>
</gene>
<reference evidence="2" key="1">
    <citation type="submission" date="2023-03" db="EMBL/GenBank/DDBJ databases">
        <title>Massive genome expansion in bonnet fungi (Mycena s.s.) driven by repeated elements and novel gene families across ecological guilds.</title>
        <authorList>
            <consortium name="Lawrence Berkeley National Laboratory"/>
            <person name="Harder C.B."/>
            <person name="Miyauchi S."/>
            <person name="Viragh M."/>
            <person name="Kuo A."/>
            <person name="Thoen E."/>
            <person name="Andreopoulos B."/>
            <person name="Lu D."/>
            <person name="Skrede I."/>
            <person name="Drula E."/>
            <person name="Henrissat B."/>
            <person name="Morin E."/>
            <person name="Kohler A."/>
            <person name="Barry K."/>
            <person name="LaButti K."/>
            <person name="Morin E."/>
            <person name="Salamov A."/>
            <person name="Lipzen A."/>
            <person name="Mereny Z."/>
            <person name="Hegedus B."/>
            <person name="Baldrian P."/>
            <person name="Stursova M."/>
            <person name="Weitz H."/>
            <person name="Taylor A."/>
            <person name="Grigoriev I.V."/>
            <person name="Nagy L.G."/>
            <person name="Martin F."/>
            <person name="Kauserud H."/>
        </authorList>
    </citation>
    <scope>NUCLEOTIDE SEQUENCE</scope>
    <source>
        <strain evidence="2">9284</strain>
    </source>
</reference>